<evidence type="ECO:0000313" key="6">
    <source>
        <dbReference type="Proteomes" id="UP001642501"/>
    </source>
</evidence>
<evidence type="ECO:0000256" key="3">
    <source>
        <dbReference type="SAM" id="MobiDB-lite"/>
    </source>
</evidence>
<evidence type="ECO:0000313" key="5">
    <source>
        <dbReference type="EMBL" id="CAK7263716.1"/>
    </source>
</evidence>
<dbReference type="InterPro" id="IPR001138">
    <property type="entry name" value="Zn2Cys6_DnaBD"/>
</dbReference>
<dbReference type="InterPro" id="IPR050613">
    <property type="entry name" value="Sec_Metabolite_Reg"/>
</dbReference>
<dbReference type="SUPFAM" id="SSF57701">
    <property type="entry name" value="Zn2/Cys6 DNA-binding domain"/>
    <property type="match status" value="1"/>
</dbReference>
<comment type="subcellular location">
    <subcellularLocation>
        <location evidence="1">Nucleus</location>
    </subcellularLocation>
</comment>
<evidence type="ECO:0000256" key="2">
    <source>
        <dbReference type="ARBA" id="ARBA00023242"/>
    </source>
</evidence>
<feature type="region of interest" description="Disordered" evidence="3">
    <location>
        <begin position="1"/>
        <end position="23"/>
    </location>
</feature>
<dbReference type="Proteomes" id="UP001642501">
    <property type="component" value="Unassembled WGS sequence"/>
</dbReference>
<dbReference type="PROSITE" id="PS00463">
    <property type="entry name" value="ZN2_CY6_FUNGAL_1"/>
    <property type="match status" value="1"/>
</dbReference>
<feature type="domain" description="Zn(2)-C6 fungal-type" evidence="4">
    <location>
        <begin position="76"/>
        <end position="105"/>
    </location>
</feature>
<keyword evidence="6" id="KW-1185">Reference proteome</keyword>
<sequence>MPGRQPSAPLLPTPSPSLLGYDLQHTDGSQEVSIASETMLEDRSLVPEDEHYSLVAGDSKPHEEKPVKRRMRGITSCLECRRRKMKCGRTQPCDHCHKTGRVCIYLGGRLDPDSQGKITEIKEKVSSLELQLQNVVFHQQRVGTGLLGSDVPAFSLDPTEGALEISQMVTSDLIYDYDDSFAVDPEEDDDEATNDMIDLGFKVGRLRMTERIGGLNRPRLAEEVRGRLRQWSS</sequence>
<reference evidence="5 6" key="1">
    <citation type="submission" date="2024-01" db="EMBL/GenBank/DDBJ databases">
        <authorList>
            <person name="Allen C."/>
            <person name="Tagirdzhanova G."/>
        </authorList>
    </citation>
    <scope>NUCLEOTIDE SEQUENCE [LARGE SCALE GENOMIC DNA]</scope>
    <source>
        <strain evidence="5 6">CBS 573.63</strain>
    </source>
</reference>
<evidence type="ECO:0000256" key="1">
    <source>
        <dbReference type="ARBA" id="ARBA00004123"/>
    </source>
</evidence>
<proteinExistence type="predicted"/>
<dbReference type="Pfam" id="PF00172">
    <property type="entry name" value="Zn_clus"/>
    <property type="match status" value="1"/>
</dbReference>
<protein>
    <recommendedName>
        <fullName evidence="4">Zn(2)-C6 fungal-type domain-containing protein</fullName>
    </recommendedName>
</protein>
<dbReference type="CDD" id="cd00067">
    <property type="entry name" value="GAL4"/>
    <property type="match status" value="1"/>
</dbReference>
<accession>A0ABP0D9Y0</accession>
<gene>
    <name evidence="5" type="ORF">SEPCBS57363_000711</name>
</gene>
<dbReference type="SMART" id="SM00066">
    <property type="entry name" value="GAL4"/>
    <property type="match status" value="1"/>
</dbReference>
<name>A0ABP0D9Y0_9PEZI</name>
<keyword evidence="2" id="KW-0539">Nucleus</keyword>
<dbReference type="EMBL" id="CAWUOM010000006">
    <property type="protein sequence ID" value="CAK7263716.1"/>
    <property type="molecule type" value="Genomic_DNA"/>
</dbReference>
<dbReference type="PROSITE" id="PS50048">
    <property type="entry name" value="ZN2_CY6_FUNGAL_2"/>
    <property type="match status" value="1"/>
</dbReference>
<dbReference type="Gene3D" id="4.10.240.10">
    <property type="entry name" value="Zn(2)-C6 fungal-type DNA-binding domain"/>
    <property type="match status" value="1"/>
</dbReference>
<organism evidence="5 6">
    <name type="scientific">Sporothrix epigloea</name>
    <dbReference type="NCBI Taxonomy" id="1892477"/>
    <lineage>
        <taxon>Eukaryota</taxon>
        <taxon>Fungi</taxon>
        <taxon>Dikarya</taxon>
        <taxon>Ascomycota</taxon>
        <taxon>Pezizomycotina</taxon>
        <taxon>Sordariomycetes</taxon>
        <taxon>Sordariomycetidae</taxon>
        <taxon>Ophiostomatales</taxon>
        <taxon>Ophiostomataceae</taxon>
        <taxon>Sporothrix</taxon>
    </lineage>
</organism>
<dbReference type="PANTHER" id="PTHR31001:SF40">
    <property type="entry name" value="ZN(II)2CYS6 TRANSCRIPTION FACTOR (EUROFUNG)"/>
    <property type="match status" value="1"/>
</dbReference>
<dbReference type="PANTHER" id="PTHR31001">
    <property type="entry name" value="UNCHARACTERIZED TRANSCRIPTIONAL REGULATORY PROTEIN"/>
    <property type="match status" value="1"/>
</dbReference>
<comment type="caution">
    <text evidence="5">The sequence shown here is derived from an EMBL/GenBank/DDBJ whole genome shotgun (WGS) entry which is preliminary data.</text>
</comment>
<dbReference type="InterPro" id="IPR036864">
    <property type="entry name" value="Zn2-C6_fun-type_DNA-bd_sf"/>
</dbReference>
<evidence type="ECO:0000259" key="4">
    <source>
        <dbReference type="PROSITE" id="PS50048"/>
    </source>
</evidence>